<gene>
    <name evidence="2" type="primary">degV</name>
    <name evidence="2" type="ORF">SERIO_v1c10970</name>
</gene>
<dbReference type="NCBIfam" id="TIGR00762">
    <property type="entry name" value="DegV"/>
    <property type="match status" value="1"/>
</dbReference>
<dbReference type="InterPro" id="IPR050270">
    <property type="entry name" value="DegV_domain_contain"/>
</dbReference>
<dbReference type="InterPro" id="IPR003797">
    <property type="entry name" value="DegV"/>
</dbReference>
<dbReference type="Pfam" id="PF02645">
    <property type="entry name" value="DegV"/>
    <property type="match status" value="1"/>
</dbReference>
<dbReference type="Gene3D" id="3.40.50.10170">
    <property type="match status" value="1"/>
</dbReference>
<sequence length="280" mass="32179">MKKVAIIVDSSSGIKRKDLEKYDDMYWMPLLLTFPDGSEVDDDDDIISFNEFYDILAQKVVKTSQIPMGKMINKWDELLKTYEKIVFVGLSKGLSGQHENIYMLSQQDEYKDRVFVIDTDGVSEVLKHMIDHIYQWLNEGVVPEEIQAKVDELKKQFSAFIIPKSLETLKRGGRITPAAAALASLLKITPILRYDGKIDKFEKTRTFKKAIELTLHQIKKERKNWKEIILIHSKTDEETLNDVKKIITDYGCEIKKTVILANVIAAHTGPNTVVLVCWEK</sequence>
<reference evidence="3" key="2">
    <citation type="submission" date="2015-06" db="EMBL/GenBank/DDBJ databases">
        <title>Complete genome sequence of Spiroplasma eriocheiris TDA-040725-5 (DSM 21848).</title>
        <authorList>
            <person name="Lo W.-S."/>
            <person name="Kuo C.-H."/>
        </authorList>
    </citation>
    <scope>NUCLEOTIDE SEQUENCE [LARGE SCALE GENOMIC DNA]</scope>
    <source>
        <strain evidence="3">TDA-040725-5</strain>
    </source>
</reference>
<dbReference type="PATRIC" id="fig|743698.3.peg.1108"/>
<dbReference type="Gene3D" id="3.30.1180.10">
    <property type="match status" value="1"/>
</dbReference>
<dbReference type="PANTHER" id="PTHR33434">
    <property type="entry name" value="DEGV DOMAIN-CONTAINING PROTEIN DR_1986-RELATED"/>
    <property type="match status" value="1"/>
</dbReference>
<keyword evidence="3" id="KW-1185">Reference proteome</keyword>
<dbReference type="EMBL" id="CP011856">
    <property type="protein sequence ID" value="AKM54650.1"/>
    <property type="molecule type" value="Genomic_DNA"/>
</dbReference>
<dbReference type="STRING" id="315358.SERIO_v1c10970"/>
<evidence type="ECO:0000256" key="1">
    <source>
        <dbReference type="ARBA" id="ARBA00023121"/>
    </source>
</evidence>
<evidence type="ECO:0000313" key="3">
    <source>
        <dbReference type="Proteomes" id="UP000035661"/>
    </source>
</evidence>
<proteinExistence type="predicted"/>
<keyword evidence="1" id="KW-0446">Lipid-binding</keyword>
<dbReference type="SUPFAM" id="SSF82549">
    <property type="entry name" value="DAK1/DegV-like"/>
    <property type="match status" value="1"/>
</dbReference>
<organism evidence="2 3">
    <name type="scientific">Spiroplasma eriocheiris</name>
    <dbReference type="NCBI Taxonomy" id="315358"/>
    <lineage>
        <taxon>Bacteria</taxon>
        <taxon>Bacillati</taxon>
        <taxon>Mycoplasmatota</taxon>
        <taxon>Mollicutes</taxon>
        <taxon>Entomoplasmatales</taxon>
        <taxon>Spiroplasmataceae</taxon>
        <taxon>Spiroplasma</taxon>
    </lineage>
</organism>
<dbReference type="GO" id="GO:0008289">
    <property type="term" value="F:lipid binding"/>
    <property type="evidence" value="ECO:0007669"/>
    <property type="project" value="UniProtKB-KW"/>
</dbReference>
<reference evidence="2 3" key="1">
    <citation type="journal article" date="2015" name="Genome Biol. Evol.">
        <title>Found and Lost: The Fates of Horizontally Acquired Genes in Arthropod-Symbiotic Spiroplasma.</title>
        <authorList>
            <person name="Lo W.S."/>
            <person name="Gasparich G.E."/>
            <person name="Kuo C.H."/>
        </authorList>
    </citation>
    <scope>NUCLEOTIDE SEQUENCE [LARGE SCALE GENOMIC DNA]</scope>
    <source>
        <strain evidence="3">TDA-040725-5</strain>
    </source>
</reference>
<accession>A0A0H3XJ87</accession>
<dbReference type="Proteomes" id="UP000035661">
    <property type="component" value="Chromosome"/>
</dbReference>
<dbReference type="PANTHER" id="PTHR33434:SF2">
    <property type="entry name" value="FATTY ACID-BINDING PROTEIN TM_1468"/>
    <property type="match status" value="1"/>
</dbReference>
<dbReference type="RefSeq" id="WP_047791835.1">
    <property type="nucleotide sequence ID" value="NZ_CP011856.1"/>
</dbReference>
<dbReference type="InterPro" id="IPR043168">
    <property type="entry name" value="DegV_C"/>
</dbReference>
<name>A0A0H3XJ87_9MOLU</name>
<dbReference type="AlphaFoldDB" id="A0A0H3XJ87"/>
<protein>
    <submittedName>
        <fullName evidence="2">DegV family protein</fullName>
    </submittedName>
</protein>
<evidence type="ECO:0000313" key="2">
    <source>
        <dbReference type="EMBL" id="AKM54650.1"/>
    </source>
</evidence>
<dbReference type="KEGG" id="seri:SERIO_v1c10970"/>
<dbReference type="PROSITE" id="PS51482">
    <property type="entry name" value="DEGV"/>
    <property type="match status" value="1"/>
</dbReference>